<evidence type="ECO:0000256" key="4">
    <source>
        <dbReference type="ARBA" id="ARBA00022692"/>
    </source>
</evidence>
<feature type="transmembrane region" description="Helical" evidence="8">
    <location>
        <begin position="375"/>
        <end position="394"/>
    </location>
</feature>
<dbReference type="InterPro" id="IPR018584">
    <property type="entry name" value="GT87"/>
</dbReference>
<feature type="transmembrane region" description="Helical" evidence="8">
    <location>
        <begin position="107"/>
        <end position="128"/>
    </location>
</feature>
<keyword evidence="5 8" id="KW-1133">Transmembrane helix</keyword>
<evidence type="ECO:0000256" key="2">
    <source>
        <dbReference type="ARBA" id="ARBA00022475"/>
    </source>
</evidence>
<dbReference type="GO" id="GO:0016758">
    <property type="term" value="F:hexosyltransferase activity"/>
    <property type="evidence" value="ECO:0007669"/>
    <property type="project" value="InterPro"/>
</dbReference>
<feature type="transmembrane region" description="Helical" evidence="8">
    <location>
        <begin position="197"/>
        <end position="222"/>
    </location>
</feature>
<evidence type="ECO:0000256" key="7">
    <source>
        <dbReference type="ARBA" id="ARBA00024033"/>
    </source>
</evidence>
<comment type="similarity">
    <text evidence="7">Belongs to the glycosyltransferase 87 family.</text>
</comment>
<dbReference type="AlphaFoldDB" id="A0A1R4KHV0"/>
<feature type="transmembrane region" description="Helical" evidence="8">
    <location>
        <begin position="167"/>
        <end position="185"/>
    </location>
</feature>
<dbReference type="RefSeq" id="WP_094765884.1">
    <property type="nucleotide sequence ID" value="NZ_FUKQ01000056.1"/>
</dbReference>
<evidence type="ECO:0000256" key="3">
    <source>
        <dbReference type="ARBA" id="ARBA00022679"/>
    </source>
</evidence>
<feature type="transmembrane region" description="Helical" evidence="8">
    <location>
        <begin position="20"/>
        <end position="40"/>
    </location>
</feature>
<dbReference type="GO" id="GO:0005886">
    <property type="term" value="C:plasma membrane"/>
    <property type="evidence" value="ECO:0007669"/>
    <property type="project" value="UniProtKB-SubCell"/>
</dbReference>
<gene>
    <name evidence="9" type="ORF">FM114_14630</name>
</gene>
<dbReference type="Pfam" id="PF09594">
    <property type="entry name" value="GT87"/>
    <property type="match status" value="1"/>
</dbReference>
<comment type="subcellular location">
    <subcellularLocation>
        <location evidence="1">Cell membrane</location>
        <topology evidence="1">Multi-pass membrane protein</topology>
    </subcellularLocation>
</comment>
<proteinExistence type="inferred from homology"/>
<evidence type="ECO:0000313" key="9">
    <source>
        <dbReference type="EMBL" id="SJN43890.1"/>
    </source>
</evidence>
<keyword evidence="3" id="KW-0808">Transferase</keyword>
<keyword evidence="6 8" id="KW-0472">Membrane</keyword>
<feature type="transmembrane region" description="Helical" evidence="8">
    <location>
        <begin position="348"/>
        <end position="368"/>
    </location>
</feature>
<keyword evidence="2" id="KW-1003">Cell membrane</keyword>
<feature type="transmembrane region" description="Helical" evidence="8">
    <location>
        <begin position="406"/>
        <end position="427"/>
    </location>
</feature>
<sequence length="449" mass="47425">MSIAMPLRSVHVRRCGSTVWSVATAMGLWLVLGTLVAVRATGPDDVISFHPFSLVDFRDSVWLPVLHFMDGGIPWDRPSFTGTYPEVQFYPLYVPSYWWLTAPLLLLPYRAAAVLWTGLLVACLVWMVHRSLTLWFEDTLTRNPWLVPAVTAASLVLRPVQTSLSQGNYALLCAAGTMLALVGNHGLRGRCLGLERWFSPVVLGTCVAIVKPNVGLPLLLALALTGRAREACRALGLTTLLGLPIGLIIAQRAGGVPQATHILLTTVRDGDGAQPGDTHYTRLDLSATIGRLLDNPHHPAVALGGIALASVLTLGLGALAARRWGVLDARAVTLLALATAVVTPNLHYALLAALPALIALCAATLRLLRAGRSRLAAVPAVDAGLVGLVMLSPVRGGTRAGLTPQLANMTYGVALLLAVLLAAVWVAEGLRRAVLVPATSPGSRSPGPA</sequence>
<evidence type="ECO:0000256" key="5">
    <source>
        <dbReference type="ARBA" id="ARBA00022989"/>
    </source>
</evidence>
<dbReference type="Proteomes" id="UP000188342">
    <property type="component" value="Unassembled WGS sequence"/>
</dbReference>
<evidence type="ECO:0000313" key="10">
    <source>
        <dbReference type="Proteomes" id="UP000188342"/>
    </source>
</evidence>
<name>A0A1R4KHV0_9ACTN</name>
<organism evidence="9 10">
    <name type="scientific">Luteococcus japonicus LSP_Lj1</name>
    <dbReference type="NCBI Taxonomy" id="1255658"/>
    <lineage>
        <taxon>Bacteria</taxon>
        <taxon>Bacillati</taxon>
        <taxon>Actinomycetota</taxon>
        <taxon>Actinomycetes</taxon>
        <taxon>Propionibacteriales</taxon>
        <taxon>Propionibacteriaceae</taxon>
        <taxon>Luteococcus</taxon>
    </lineage>
</organism>
<protein>
    <submittedName>
        <fullName evidence="9">Uncharacterized protein</fullName>
    </submittedName>
</protein>
<evidence type="ECO:0000256" key="8">
    <source>
        <dbReference type="SAM" id="Phobius"/>
    </source>
</evidence>
<dbReference type="EMBL" id="FUKQ01000056">
    <property type="protein sequence ID" value="SJN43890.1"/>
    <property type="molecule type" value="Genomic_DNA"/>
</dbReference>
<keyword evidence="4 8" id="KW-0812">Transmembrane</keyword>
<evidence type="ECO:0000256" key="1">
    <source>
        <dbReference type="ARBA" id="ARBA00004651"/>
    </source>
</evidence>
<accession>A0A1R4KHV0</accession>
<evidence type="ECO:0000256" key="6">
    <source>
        <dbReference type="ARBA" id="ARBA00023136"/>
    </source>
</evidence>
<feature type="transmembrane region" description="Helical" evidence="8">
    <location>
        <begin position="300"/>
        <end position="319"/>
    </location>
</feature>
<keyword evidence="10" id="KW-1185">Reference proteome</keyword>
<dbReference type="OrthoDB" id="5524878at2"/>
<reference evidence="9 10" key="1">
    <citation type="submission" date="2017-02" db="EMBL/GenBank/DDBJ databases">
        <authorList>
            <person name="Peterson S.W."/>
        </authorList>
    </citation>
    <scope>NUCLEOTIDE SEQUENCE [LARGE SCALE GENOMIC DNA]</scope>
    <source>
        <strain evidence="9 10">LSP_Lj1</strain>
    </source>
</reference>